<protein>
    <recommendedName>
        <fullName evidence="3">argininosuccinate lyase</fullName>
        <ecNumber evidence="3">4.3.2.1</ecNumber>
    </recommendedName>
</protein>
<dbReference type="InterPro" id="IPR029419">
    <property type="entry name" value="Arg_succ_lyase_C"/>
</dbReference>
<dbReference type="SUPFAM" id="SSF48557">
    <property type="entry name" value="L-aspartase-like"/>
    <property type="match status" value="1"/>
</dbReference>
<accession>A0A6I3S157</accession>
<reference evidence="8 9" key="1">
    <citation type="journal article" date="2019" name="Nat. Med.">
        <title>A library of human gut bacterial isolates paired with longitudinal multiomics data enables mechanistic microbiome research.</title>
        <authorList>
            <person name="Poyet M."/>
            <person name="Groussin M."/>
            <person name="Gibbons S.M."/>
            <person name="Avila-Pacheco J."/>
            <person name="Jiang X."/>
            <person name="Kearney S.M."/>
            <person name="Perrotta A.R."/>
            <person name="Berdy B."/>
            <person name="Zhao S."/>
            <person name="Lieberman T.D."/>
            <person name="Swanson P.K."/>
            <person name="Smith M."/>
            <person name="Roesemann S."/>
            <person name="Alexander J.E."/>
            <person name="Rich S.A."/>
            <person name="Livny J."/>
            <person name="Vlamakis H."/>
            <person name="Clish C."/>
            <person name="Bullock K."/>
            <person name="Deik A."/>
            <person name="Scott J."/>
            <person name="Pierce K.A."/>
            <person name="Xavier R.J."/>
            <person name="Alm E.J."/>
        </authorList>
    </citation>
    <scope>NUCLEOTIDE SEQUENCE [LARGE SCALE GENOMIC DNA]</scope>
    <source>
        <strain evidence="8 9">BIOML-A2</strain>
    </source>
</reference>
<dbReference type="GO" id="GO:0042450">
    <property type="term" value="P:L-arginine biosynthetic process via ornithine"/>
    <property type="evidence" value="ECO:0007669"/>
    <property type="project" value="InterPro"/>
</dbReference>
<evidence type="ECO:0000259" key="7">
    <source>
        <dbReference type="Pfam" id="PF14698"/>
    </source>
</evidence>
<evidence type="ECO:0000259" key="6">
    <source>
        <dbReference type="Pfam" id="PF00206"/>
    </source>
</evidence>
<dbReference type="GO" id="GO:0004056">
    <property type="term" value="F:argininosuccinate lyase activity"/>
    <property type="evidence" value="ECO:0007669"/>
    <property type="project" value="UniProtKB-EC"/>
</dbReference>
<evidence type="ECO:0000313" key="8">
    <source>
        <dbReference type="EMBL" id="MTU43510.1"/>
    </source>
</evidence>
<comment type="pathway">
    <text evidence="2">Amino-acid biosynthesis; L-arginine biosynthesis; L-arginine from L-ornithine and carbamoyl phosphate: step 3/3.</text>
</comment>
<evidence type="ECO:0000256" key="3">
    <source>
        <dbReference type="ARBA" id="ARBA00012338"/>
    </source>
</evidence>
<organism evidence="8 9">
    <name type="scientific">Parasutterella excrementihominis</name>
    <dbReference type="NCBI Taxonomy" id="487175"/>
    <lineage>
        <taxon>Bacteria</taxon>
        <taxon>Pseudomonadati</taxon>
        <taxon>Pseudomonadota</taxon>
        <taxon>Betaproteobacteria</taxon>
        <taxon>Burkholderiales</taxon>
        <taxon>Sutterellaceae</taxon>
        <taxon>Parasutterella</taxon>
    </lineage>
</organism>
<dbReference type="EMBL" id="WNCL01000020">
    <property type="protein sequence ID" value="MTU43510.1"/>
    <property type="molecule type" value="Genomic_DNA"/>
</dbReference>
<dbReference type="Gene3D" id="1.10.40.30">
    <property type="entry name" value="Fumarase/aspartase (C-terminal domain)"/>
    <property type="match status" value="1"/>
</dbReference>
<evidence type="ECO:0000256" key="4">
    <source>
        <dbReference type="ARBA" id="ARBA00022571"/>
    </source>
</evidence>
<feature type="domain" description="Fumarate lyase N-terminal" evidence="6">
    <location>
        <begin position="69"/>
        <end position="302"/>
    </location>
</feature>
<keyword evidence="5 8" id="KW-0456">Lyase</keyword>
<proteinExistence type="predicted"/>
<dbReference type="Gene3D" id="1.10.275.10">
    <property type="entry name" value="Fumarase/aspartase (N-terminal domain)"/>
    <property type="match status" value="1"/>
</dbReference>
<comment type="catalytic activity">
    <reaction evidence="1">
        <text>2-(N(omega)-L-arginino)succinate = fumarate + L-arginine</text>
        <dbReference type="Rhea" id="RHEA:24020"/>
        <dbReference type="ChEBI" id="CHEBI:29806"/>
        <dbReference type="ChEBI" id="CHEBI:32682"/>
        <dbReference type="ChEBI" id="CHEBI:57472"/>
        <dbReference type="EC" id="4.3.2.1"/>
    </reaction>
</comment>
<dbReference type="AlphaFoldDB" id="A0A6I3S157"/>
<dbReference type="CDD" id="cd01359">
    <property type="entry name" value="Argininosuccinate_lyase"/>
    <property type="match status" value="1"/>
</dbReference>
<dbReference type="InterPro" id="IPR024083">
    <property type="entry name" value="Fumarase/histidase_N"/>
</dbReference>
<dbReference type="InterPro" id="IPR000362">
    <property type="entry name" value="Fumarate_lyase_fam"/>
</dbReference>
<dbReference type="InterPro" id="IPR009049">
    <property type="entry name" value="Argininosuccinate_lyase"/>
</dbReference>
<dbReference type="Proteomes" id="UP000462362">
    <property type="component" value="Unassembled WGS sequence"/>
</dbReference>
<dbReference type="GO" id="GO:0005829">
    <property type="term" value="C:cytosol"/>
    <property type="evidence" value="ECO:0007669"/>
    <property type="project" value="TreeGrafter"/>
</dbReference>
<dbReference type="InterPro" id="IPR008948">
    <property type="entry name" value="L-Aspartase-like"/>
</dbReference>
<dbReference type="Pfam" id="PF00206">
    <property type="entry name" value="Lyase_1"/>
    <property type="match status" value="1"/>
</dbReference>
<dbReference type="PANTHER" id="PTHR43814">
    <property type="entry name" value="ARGININOSUCCINATE LYASE"/>
    <property type="match status" value="1"/>
</dbReference>
<dbReference type="PANTHER" id="PTHR43814:SF1">
    <property type="entry name" value="ARGININOSUCCINATE LYASE"/>
    <property type="match status" value="1"/>
</dbReference>
<evidence type="ECO:0000256" key="2">
    <source>
        <dbReference type="ARBA" id="ARBA00004941"/>
    </source>
</evidence>
<dbReference type="UniPathway" id="UPA00068">
    <property type="reaction ID" value="UER00114"/>
</dbReference>
<dbReference type="PRINTS" id="PR00149">
    <property type="entry name" value="FUMRATELYASE"/>
</dbReference>
<name>A0A6I3S157_9BURK</name>
<dbReference type="PRINTS" id="PR00145">
    <property type="entry name" value="ARGSUCLYASE"/>
</dbReference>
<keyword evidence="4" id="KW-0028">Amino-acid biosynthesis</keyword>
<sequence length="513" mass="57052">MLLSGGIMKLRKSFAIVFCALFSLAANAAERDEFFWLGEMNKATAVINSEEGLLDKAVTPKIARGIEEVITNGSKPGAKRPKKVIAFEPLLIKAAGMDVTMLHIGRSSQDMHATYRAAILRDEALELMVSLSNTMQSLLDLAEKNKNTIVPNYTNGVAAQPNSYAHYLLGLLSAFRRDAERIENFYDRLNYCAMGTTVLNGTSWPLNRERMAHYLGFKAPVENAYDAGQFKSNDDAVEFSSILTSIALHVGTFIQDLSVQYAQPRPWILLQEGGENTYVSSAMPQKRNPGLMIRTRTNASRVISDAQQAVWLAHNIIPGMSDARNVEDTSGRVKETLAMLSQVRRVIAALKINPERALEELNSDWTASQEVADVFMRDYKLPFRVGHHIASEIVSYAKANGIKPADFPYSEVKRIYAEVIKKEYPQGNPLCPMPESQFKDTLNPVKIIQNRKTTGGPQPAELNKNLASMEKSIQSQLNWAKDNVATISNALQKLDGDFQKILPKEEAKKTDSH</sequence>
<evidence type="ECO:0000256" key="5">
    <source>
        <dbReference type="ARBA" id="ARBA00023239"/>
    </source>
</evidence>
<evidence type="ECO:0000313" key="9">
    <source>
        <dbReference type="Proteomes" id="UP000462362"/>
    </source>
</evidence>
<dbReference type="EC" id="4.3.2.1" evidence="3"/>
<feature type="domain" description="Argininosuccinate lyase C-terminal" evidence="7">
    <location>
        <begin position="370"/>
        <end position="418"/>
    </location>
</feature>
<comment type="caution">
    <text evidence="8">The sequence shown here is derived from an EMBL/GenBank/DDBJ whole genome shotgun (WGS) entry which is preliminary data.</text>
</comment>
<dbReference type="Gene3D" id="1.20.200.10">
    <property type="entry name" value="Fumarase/aspartase (Central domain)"/>
    <property type="match status" value="1"/>
</dbReference>
<keyword evidence="4" id="KW-0055">Arginine biosynthesis</keyword>
<evidence type="ECO:0000256" key="1">
    <source>
        <dbReference type="ARBA" id="ARBA00000985"/>
    </source>
</evidence>
<dbReference type="InterPro" id="IPR022761">
    <property type="entry name" value="Fumarate_lyase_N"/>
</dbReference>
<gene>
    <name evidence="8" type="ORF">GMD42_07710</name>
</gene>
<dbReference type="Pfam" id="PF14698">
    <property type="entry name" value="ASL_C2"/>
    <property type="match status" value="1"/>
</dbReference>